<dbReference type="PANTHER" id="PTHR42734:SF17">
    <property type="entry name" value="METAL TRANSPORT SYSTEM ATP-BINDING PROTEIN TM_0124-RELATED"/>
    <property type="match status" value="1"/>
</dbReference>
<keyword evidence="3" id="KW-0547">Nucleotide-binding</keyword>
<dbReference type="InterPro" id="IPR003439">
    <property type="entry name" value="ABC_transporter-like_ATP-bd"/>
</dbReference>
<dbReference type="CDD" id="cd03235">
    <property type="entry name" value="ABC_Metallic_Cations"/>
    <property type="match status" value="1"/>
</dbReference>
<dbReference type="GO" id="GO:0005524">
    <property type="term" value="F:ATP binding"/>
    <property type="evidence" value="ECO:0007669"/>
    <property type="project" value="UniProtKB-KW"/>
</dbReference>
<keyword evidence="2" id="KW-0813">Transport</keyword>
<feature type="domain" description="ABC transporter" evidence="5">
    <location>
        <begin position="5"/>
        <end position="240"/>
    </location>
</feature>
<dbReference type="RefSeq" id="WP_380704897.1">
    <property type="nucleotide sequence ID" value="NZ_JBHSAP010000015.1"/>
</dbReference>
<name>A0ABV8JKB4_9BACL</name>
<dbReference type="PROSITE" id="PS50893">
    <property type="entry name" value="ABC_TRANSPORTER_2"/>
    <property type="match status" value="1"/>
</dbReference>
<dbReference type="PROSITE" id="PS00211">
    <property type="entry name" value="ABC_TRANSPORTER_1"/>
    <property type="match status" value="1"/>
</dbReference>
<keyword evidence="7" id="KW-1185">Reference proteome</keyword>
<evidence type="ECO:0000313" key="7">
    <source>
        <dbReference type="Proteomes" id="UP001595843"/>
    </source>
</evidence>
<dbReference type="SUPFAM" id="SSF52540">
    <property type="entry name" value="P-loop containing nucleoside triphosphate hydrolases"/>
    <property type="match status" value="1"/>
</dbReference>
<dbReference type="Proteomes" id="UP001595843">
    <property type="component" value="Unassembled WGS sequence"/>
</dbReference>
<organism evidence="6 7">
    <name type="scientific">Salinithrix halophila</name>
    <dbReference type="NCBI Taxonomy" id="1485204"/>
    <lineage>
        <taxon>Bacteria</taxon>
        <taxon>Bacillati</taxon>
        <taxon>Bacillota</taxon>
        <taxon>Bacilli</taxon>
        <taxon>Bacillales</taxon>
        <taxon>Thermoactinomycetaceae</taxon>
        <taxon>Salinithrix</taxon>
    </lineage>
</organism>
<keyword evidence="4 6" id="KW-0067">ATP-binding</keyword>
<comment type="similarity">
    <text evidence="1">Belongs to the ABC transporter superfamily.</text>
</comment>
<dbReference type="InterPro" id="IPR027417">
    <property type="entry name" value="P-loop_NTPase"/>
</dbReference>
<dbReference type="InterPro" id="IPR017871">
    <property type="entry name" value="ABC_transporter-like_CS"/>
</dbReference>
<dbReference type="EMBL" id="JBHSAP010000015">
    <property type="protein sequence ID" value="MFC4077202.1"/>
    <property type="molecule type" value="Genomic_DNA"/>
</dbReference>
<dbReference type="InterPro" id="IPR003593">
    <property type="entry name" value="AAA+_ATPase"/>
</dbReference>
<dbReference type="PANTHER" id="PTHR42734">
    <property type="entry name" value="METAL TRANSPORT SYSTEM ATP-BINDING PROTEIN TM_0124-RELATED"/>
    <property type="match status" value="1"/>
</dbReference>
<dbReference type="Gene3D" id="3.40.50.300">
    <property type="entry name" value="P-loop containing nucleotide triphosphate hydrolases"/>
    <property type="match status" value="1"/>
</dbReference>
<sequence>MDNMLELKELHFSYENQPVLEGVNLTLKRGEFLGLVGPNGSGKSTLIKLALGSLSPDSGEVRLFGEPLRRFRSWSRIGYVSQKANSFNLGFPATVREVVASGLSGKLGLFRRMKRIHWEAVDRAIEQVDLSGFARRNIGKLSGGQQQRAFIARALVSDPDLLILDEPTVGVDARAAERFYRLLADLHRRQGLSLLLVTHDIGAITTYVDRIACLNRQLHFHGDAEEFSRERERILTAAYGHRVQVMEHDHESPVG</sequence>
<evidence type="ECO:0000259" key="5">
    <source>
        <dbReference type="PROSITE" id="PS50893"/>
    </source>
</evidence>
<comment type="caution">
    <text evidence="6">The sequence shown here is derived from an EMBL/GenBank/DDBJ whole genome shotgun (WGS) entry which is preliminary data.</text>
</comment>
<dbReference type="SMART" id="SM00382">
    <property type="entry name" value="AAA"/>
    <property type="match status" value="1"/>
</dbReference>
<reference evidence="7" key="1">
    <citation type="journal article" date="2019" name="Int. J. Syst. Evol. Microbiol.">
        <title>The Global Catalogue of Microorganisms (GCM) 10K type strain sequencing project: providing services to taxonomists for standard genome sequencing and annotation.</title>
        <authorList>
            <consortium name="The Broad Institute Genomics Platform"/>
            <consortium name="The Broad Institute Genome Sequencing Center for Infectious Disease"/>
            <person name="Wu L."/>
            <person name="Ma J."/>
        </authorList>
    </citation>
    <scope>NUCLEOTIDE SEQUENCE [LARGE SCALE GENOMIC DNA]</scope>
    <source>
        <strain evidence="7">IBRC-M 10813</strain>
    </source>
</reference>
<evidence type="ECO:0000256" key="3">
    <source>
        <dbReference type="ARBA" id="ARBA00022741"/>
    </source>
</evidence>
<evidence type="ECO:0000256" key="2">
    <source>
        <dbReference type="ARBA" id="ARBA00022448"/>
    </source>
</evidence>
<evidence type="ECO:0000256" key="4">
    <source>
        <dbReference type="ARBA" id="ARBA00022840"/>
    </source>
</evidence>
<proteinExistence type="inferred from homology"/>
<gene>
    <name evidence="6" type="ORF">ACFOUO_10370</name>
</gene>
<protein>
    <submittedName>
        <fullName evidence="6">Metal ABC transporter ATP-binding protein</fullName>
    </submittedName>
</protein>
<evidence type="ECO:0000313" key="6">
    <source>
        <dbReference type="EMBL" id="MFC4077202.1"/>
    </source>
</evidence>
<dbReference type="Pfam" id="PF00005">
    <property type="entry name" value="ABC_tran"/>
    <property type="match status" value="1"/>
</dbReference>
<dbReference type="InterPro" id="IPR050153">
    <property type="entry name" value="Metal_Ion_Import_ABC"/>
</dbReference>
<accession>A0ABV8JKB4</accession>
<evidence type="ECO:0000256" key="1">
    <source>
        <dbReference type="ARBA" id="ARBA00005417"/>
    </source>
</evidence>